<reference evidence="1 2" key="1">
    <citation type="journal article" date="2018" name="Nature">
        <title>A major lineage of non-tailed dsDNA viruses as unrecognized killers of marine bacteria.</title>
        <authorList>
            <person name="Kauffman K.M."/>
            <person name="Hussain F.A."/>
            <person name="Yang J."/>
            <person name="Arevalo P."/>
            <person name="Brown J.M."/>
            <person name="Chang W.K."/>
            <person name="VanInsberghe D."/>
            <person name="Elsherbini J."/>
            <person name="Sharma R.S."/>
            <person name="Cutler M.B."/>
            <person name="Kelly L."/>
            <person name="Polz M.F."/>
        </authorList>
    </citation>
    <scope>NUCLEOTIDE SEQUENCE [LARGE SCALE GENOMIC DNA]</scope>
    <source>
        <strain evidence="1 2">10N.286.55.E1</strain>
    </source>
</reference>
<proteinExistence type="predicted"/>
<dbReference type="EMBL" id="MCSB01000053">
    <property type="protein sequence ID" value="PME22179.1"/>
    <property type="molecule type" value="Genomic_DNA"/>
</dbReference>
<dbReference type="Proteomes" id="UP000239763">
    <property type="component" value="Unassembled WGS sequence"/>
</dbReference>
<keyword evidence="2" id="KW-1185">Reference proteome</keyword>
<organism evidence="1 2">
    <name type="scientific">Vibrio lentus</name>
    <dbReference type="NCBI Taxonomy" id="136468"/>
    <lineage>
        <taxon>Bacteria</taxon>
        <taxon>Pseudomonadati</taxon>
        <taxon>Pseudomonadota</taxon>
        <taxon>Gammaproteobacteria</taxon>
        <taxon>Vibrionales</taxon>
        <taxon>Vibrionaceae</taxon>
        <taxon>Vibrio</taxon>
    </lineage>
</organism>
<sequence length="380" mass="43659">MDDLAAVWLNKQLLKNLEELEEVAMGEGKRLTQKKSKDGISILEAFDVVLEEQVAAILVRDISFLASFKGKQPQTAQDFIRFSGGLNMCIEKLINYRTYDSNDTEKPRLQEQESVVIDYVDMLEQMLVKAKGRTPQKPSSDKANKNYEPLALPFCALCFRRVYRSPYYCMKHHSSRNANAYKQATRRLMSAVYRHSNDLNEQTKLERYKNGEQKLEAKTLYRWLDLFAASPTLAIEDLNKLDQDDDNWQAFAQCILDFASKYYPHTFTKLPTVSCGSNLDDWLMKTVKELGGQTEVNMWQHKDADVWMVKSNLMQKSLTLLNCLSRYESMCVVENFEVKTGSKAGSQIDVAKHGIANKLLKEKETDDSITYSFIAKKQKV</sequence>
<name>A0AA44VMR7_9VIBR</name>
<evidence type="ECO:0000313" key="1">
    <source>
        <dbReference type="EMBL" id="PME22179.1"/>
    </source>
</evidence>
<protein>
    <submittedName>
        <fullName evidence="1">Uncharacterized protein</fullName>
    </submittedName>
</protein>
<accession>A0AA44VMR7</accession>
<comment type="caution">
    <text evidence="1">The sequence shown here is derived from an EMBL/GenBank/DDBJ whole genome shotgun (WGS) entry which is preliminary data.</text>
</comment>
<gene>
    <name evidence="1" type="ORF">BCV38_15210</name>
</gene>
<dbReference type="AlphaFoldDB" id="A0AA44VMR7"/>
<dbReference type="RefSeq" id="WP_102297883.1">
    <property type="nucleotide sequence ID" value="NZ_JAAHTI010000001.1"/>
</dbReference>
<evidence type="ECO:0000313" key="2">
    <source>
        <dbReference type="Proteomes" id="UP000239763"/>
    </source>
</evidence>